<keyword evidence="4" id="KW-1003">Cell membrane</keyword>
<feature type="transmembrane region" description="Helical" evidence="8">
    <location>
        <begin position="433"/>
        <end position="453"/>
    </location>
</feature>
<dbReference type="WBParaSite" id="SMTH1_89480.1">
    <property type="protein sequence ID" value="SMTH1_89480.1"/>
    <property type="gene ID" value="SMTH1_89480"/>
</dbReference>
<evidence type="ECO:0000256" key="3">
    <source>
        <dbReference type="ARBA" id="ARBA00022448"/>
    </source>
</evidence>
<dbReference type="GO" id="GO:0015179">
    <property type="term" value="F:L-amino acid transmembrane transporter activity"/>
    <property type="evidence" value="ECO:0007669"/>
    <property type="project" value="TreeGrafter"/>
</dbReference>
<dbReference type="AlphaFoldDB" id="A0AA85C0A8"/>
<evidence type="ECO:0000256" key="6">
    <source>
        <dbReference type="ARBA" id="ARBA00022989"/>
    </source>
</evidence>
<keyword evidence="5 8" id="KW-0812">Transmembrane</keyword>
<evidence type="ECO:0000256" key="7">
    <source>
        <dbReference type="ARBA" id="ARBA00023136"/>
    </source>
</evidence>
<feature type="transmembrane region" description="Helical" evidence="8">
    <location>
        <begin position="144"/>
        <end position="164"/>
    </location>
</feature>
<keyword evidence="6 8" id="KW-1133">Transmembrane helix</keyword>
<evidence type="ECO:0000256" key="2">
    <source>
        <dbReference type="ARBA" id="ARBA00007040"/>
    </source>
</evidence>
<keyword evidence="7 8" id="KW-0472">Membrane</keyword>
<accession>A0AA85C0A8</accession>
<dbReference type="Proteomes" id="UP000050791">
    <property type="component" value="Unassembled WGS sequence"/>
</dbReference>
<dbReference type="GO" id="GO:0005886">
    <property type="term" value="C:plasma membrane"/>
    <property type="evidence" value="ECO:0007669"/>
    <property type="project" value="UniProtKB-SubCell"/>
</dbReference>
<feature type="transmembrane region" description="Helical" evidence="8">
    <location>
        <begin position="402"/>
        <end position="421"/>
    </location>
</feature>
<comment type="similarity">
    <text evidence="2">Belongs to the amino acid-polyamine-organocation (APC) superfamily. L-type amino acid transporter (LAT) (TC 2.A.3.8) family.</text>
</comment>
<protein>
    <recommendedName>
        <fullName evidence="11">Amino acid permease/ SLC12A domain-containing protein</fullName>
    </recommendedName>
</protein>
<dbReference type="PANTHER" id="PTHR11785:SF528">
    <property type="entry name" value="AMINO ACID TRANSPORTER PROTEIN JHI-21"/>
    <property type="match status" value="1"/>
</dbReference>
<organism evidence="9 10">
    <name type="scientific">Schistosoma mattheei</name>
    <dbReference type="NCBI Taxonomy" id="31246"/>
    <lineage>
        <taxon>Eukaryota</taxon>
        <taxon>Metazoa</taxon>
        <taxon>Spiralia</taxon>
        <taxon>Lophotrochozoa</taxon>
        <taxon>Platyhelminthes</taxon>
        <taxon>Trematoda</taxon>
        <taxon>Digenea</taxon>
        <taxon>Strigeidida</taxon>
        <taxon>Schistosomatoidea</taxon>
        <taxon>Schistosomatidae</taxon>
        <taxon>Schistosoma</taxon>
    </lineage>
</organism>
<comment type="subcellular location">
    <subcellularLocation>
        <location evidence="1">Cell membrane</location>
        <topology evidence="1">Multi-pass membrane protein</topology>
    </subcellularLocation>
</comment>
<proteinExistence type="inferred from homology"/>
<feature type="transmembrane region" description="Helical" evidence="8">
    <location>
        <begin position="371"/>
        <end position="390"/>
    </location>
</feature>
<evidence type="ECO:0000256" key="1">
    <source>
        <dbReference type="ARBA" id="ARBA00004651"/>
    </source>
</evidence>
<dbReference type="FunFam" id="1.20.1740.10:FF:000003">
    <property type="entry name" value="Y+L amino acid transporter 1 isoform X1"/>
    <property type="match status" value="1"/>
</dbReference>
<sequence length="506" mass="55936">MLVEPIKDGESGKGEVELLTSNFFGMAENKKLDDDVTVVVDKPDYVKLKRSIGIVTSITILVGSMIGSGIFVSPTGILRNVRSIGATLIIWVACGIFSMLGAYCYAELGTIIERSGGDYIYVYEAFGPFIGFLRLWMEVMVVRPVTVAIVALAFGEYVVVPLYPNCPLPIMLVRILAVLCITFLSFANSFSIKFSTRIQDIFTFAKLAALTMIIVTGFVQIGFGRYEGLKEPFVDSNWSPGKIANAFYSGLFAYGGWNNLNCMVEEMRNPRKHLPIAIVVSCLLVTLFYTAANVAYVTVVPVAEMLTTRAVAVTFANRIYGMFWWIMPIFVACSTFGSANGTILTTSRVFVAASQRKQMPAFISYLHTDRLTPLPAVLFTCIVSIIYLLAGDIFTLMSYMGFVQWLAIGLCVLIVVIFRFTRPNIQRPVKAPIVFAIIYLVVTASLLIFSFYGSPQESLYGILIILTGIPVYILGCAWSPKPKSFQEKMINITIGLQKLFRIVPSS</sequence>
<dbReference type="PANTHER" id="PTHR11785">
    <property type="entry name" value="AMINO ACID TRANSPORTER"/>
    <property type="match status" value="1"/>
</dbReference>
<name>A0AA85C0A8_9TREM</name>
<evidence type="ECO:0000313" key="9">
    <source>
        <dbReference type="Proteomes" id="UP000050791"/>
    </source>
</evidence>
<feature type="transmembrane region" description="Helical" evidence="8">
    <location>
        <begin position="204"/>
        <end position="223"/>
    </location>
</feature>
<dbReference type="Pfam" id="PF13520">
    <property type="entry name" value="AA_permease_2"/>
    <property type="match status" value="1"/>
</dbReference>
<reference evidence="10" key="1">
    <citation type="submission" date="2023-11" db="UniProtKB">
        <authorList>
            <consortium name="WormBaseParasite"/>
        </authorList>
    </citation>
    <scope>IDENTIFICATION</scope>
</reference>
<evidence type="ECO:0008006" key="11">
    <source>
        <dbReference type="Google" id="ProtNLM"/>
    </source>
</evidence>
<feature type="transmembrane region" description="Helical" evidence="8">
    <location>
        <begin position="52"/>
        <end position="72"/>
    </location>
</feature>
<evidence type="ECO:0000256" key="4">
    <source>
        <dbReference type="ARBA" id="ARBA00022475"/>
    </source>
</evidence>
<evidence type="ECO:0000313" key="10">
    <source>
        <dbReference type="WBParaSite" id="SMTH1_89480.1"/>
    </source>
</evidence>
<feature type="transmembrane region" description="Helical" evidence="8">
    <location>
        <begin position="170"/>
        <end position="192"/>
    </location>
</feature>
<dbReference type="InterPro" id="IPR002293">
    <property type="entry name" value="AA/rel_permease1"/>
</dbReference>
<feature type="transmembrane region" description="Helical" evidence="8">
    <location>
        <begin position="243"/>
        <end position="264"/>
    </location>
</feature>
<evidence type="ECO:0000256" key="5">
    <source>
        <dbReference type="ARBA" id="ARBA00022692"/>
    </source>
</evidence>
<feature type="transmembrane region" description="Helical" evidence="8">
    <location>
        <begin position="120"/>
        <end position="137"/>
    </location>
</feature>
<feature type="transmembrane region" description="Helical" evidence="8">
    <location>
        <begin position="84"/>
        <end position="108"/>
    </location>
</feature>
<feature type="transmembrane region" description="Helical" evidence="8">
    <location>
        <begin position="323"/>
        <end position="351"/>
    </location>
</feature>
<dbReference type="InterPro" id="IPR050598">
    <property type="entry name" value="AminoAcid_Transporter"/>
</dbReference>
<feature type="transmembrane region" description="Helical" evidence="8">
    <location>
        <begin position="276"/>
        <end position="303"/>
    </location>
</feature>
<feature type="transmembrane region" description="Helical" evidence="8">
    <location>
        <begin position="459"/>
        <end position="479"/>
    </location>
</feature>
<dbReference type="Gene3D" id="1.20.1740.10">
    <property type="entry name" value="Amino acid/polyamine transporter I"/>
    <property type="match status" value="1"/>
</dbReference>
<evidence type="ECO:0000256" key="8">
    <source>
        <dbReference type="SAM" id="Phobius"/>
    </source>
</evidence>
<dbReference type="PIRSF" id="PIRSF006060">
    <property type="entry name" value="AA_transporter"/>
    <property type="match status" value="1"/>
</dbReference>
<keyword evidence="3" id="KW-0813">Transport</keyword>